<dbReference type="AlphaFoldDB" id="A0A7R8UBI0"/>
<sequence length="622" mass="68586">MANPRKFSEKIALQKQKQAEGTAEFEKIMREVSDATSKQDDPNYSQRFAESGIQNKTNNSASPSINVSRESRGRSVGLGPMRRPSERKNDRSPYGSSTTAYLSPPNDSYWRRASSDSAIHQSLIQTPEKHHGSHSPISLSPTAQRRAVHINQNTDSRHFLNNSGSRHLSNVDVRQTSPVSLSRVPSVNPYPSSHDGSLSTPIGNNTGSLPDLTSVHFAPPLNTPLDKEQEHSSSPYSSSPITTSPTALSPTSMPNRYQYSPAHSPSDSNTYSPTHFSSNARQNFLTVPGSHNSTHHFSSKEGQFDNLYNPSDIGQTTHLSFTNLPGLIHVRNSNISNNNVLHSSHGNLTSIGMAPANMTEYRNPQCRPSPGSSPGLIPNIPTSDSNPSAPCSPVPQNPSSSSSSQTYDSYQSQNNDGYNLNQSFQNHITLVDNTTQDYLPNIQSSQNNFGSIQFDDTAFAQLGSLSNTTSHQHQQQTQPQQHQQSQQQQQPQQLQQVNRNNYNTQQQEMNTNKNDANCTTPTNSRYATNSNLIPQNSQNMTGDQQNSHLHNNYQTANTPTSIPEIVFSDFSTANSDFSREIFSSLDLELGPMDMAGMQMLHDPNATMIADPTIEDSFRRDLN</sequence>
<evidence type="ECO:0000256" key="5">
    <source>
        <dbReference type="ARBA" id="ARBA00022553"/>
    </source>
</evidence>
<dbReference type="InterPro" id="IPR024783">
    <property type="entry name" value="TORC_N"/>
</dbReference>
<comment type="subcellular location">
    <subcellularLocation>
        <location evidence="2">Cytoplasm</location>
    </subcellularLocation>
    <subcellularLocation>
        <location evidence="1">Nucleus</location>
    </subcellularLocation>
</comment>
<feature type="domain" description="Transducer of regulated CREB activity N-terminal" evidence="11">
    <location>
        <begin position="3"/>
        <end position="53"/>
    </location>
</feature>
<dbReference type="GO" id="GO:0008140">
    <property type="term" value="F:cAMP response element binding protein binding"/>
    <property type="evidence" value="ECO:0007669"/>
    <property type="project" value="InterPro"/>
</dbReference>
<feature type="compositionally biased region" description="Low complexity" evidence="10">
    <location>
        <begin position="232"/>
        <end position="252"/>
    </location>
</feature>
<feature type="compositionally biased region" description="Basic and acidic residues" evidence="10">
    <location>
        <begin position="24"/>
        <end position="41"/>
    </location>
</feature>
<keyword evidence="9" id="KW-0539">Nucleus</keyword>
<feature type="compositionally biased region" description="Polar residues" evidence="10">
    <location>
        <begin position="156"/>
        <end position="208"/>
    </location>
</feature>
<dbReference type="GO" id="GO:0051289">
    <property type="term" value="P:protein homotetramerization"/>
    <property type="evidence" value="ECO:0007669"/>
    <property type="project" value="InterPro"/>
</dbReference>
<dbReference type="Proteomes" id="UP000594454">
    <property type="component" value="Chromosome 1"/>
</dbReference>
<feature type="compositionally biased region" description="Polar residues" evidence="10">
    <location>
        <begin position="42"/>
        <end position="68"/>
    </location>
</feature>
<feature type="region of interest" description="Disordered" evidence="10">
    <location>
        <begin position="1"/>
        <end position="109"/>
    </location>
</feature>
<evidence type="ECO:0000256" key="6">
    <source>
        <dbReference type="ARBA" id="ARBA00023015"/>
    </source>
</evidence>
<evidence type="ECO:0000256" key="1">
    <source>
        <dbReference type="ARBA" id="ARBA00004123"/>
    </source>
</evidence>
<feature type="compositionally biased region" description="Polar residues" evidence="10">
    <location>
        <begin position="253"/>
        <end position="277"/>
    </location>
</feature>
<feature type="region of interest" description="Disordered" evidence="10">
    <location>
        <begin position="467"/>
        <end position="495"/>
    </location>
</feature>
<dbReference type="InterPro" id="IPR024785">
    <property type="entry name" value="TORC_C"/>
</dbReference>
<feature type="compositionally biased region" description="Low complexity" evidence="10">
    <location>
        <begin position="397"/>
        <end position="413"/>
    </location>
</feature>
<reference evidence="14 15" key="1">
    <citation type="submission" date="2020-11" db="EMBL/GenBank/DDBJ databases">
        <authorList>
            <person name="Wallbank WR R."/>
            <person name="Pardo Diaz C."/>
            <person name="Kozak K."/>
            <person name="Martin S."/>
            <person name="Jiggins C."/>
            <person name="Moest M."/>
            <person name="Warren A I."/>
            <person name="Generalovic N T."/>
            <person name="Byers J.R.P. K."/>
            <person name="Montejo-Kovacevich G."/>
            <person name="Yen C E."/>
        </authorList>
    </citation>
    <scope>NUCLEOTIDE SEQUENCE [LARGE SCALE GENOMIC DNA]</scope>
</reference>
<dbReference type="OrthoDB" id="8947034at2759"/>
<feature type="region of interest" description="Disordered" evidence="10">
    <location>
        <begin position="359"/>
        <end position="420"/>
    </location>
</feature>
<evidence type="ECO:0000313" key="15">
    <source>
        <dbReference type="Proteomes" id="UP000594454"/>
    </source>
</evidence>
<protein>
    <recommendedName>
        <fullName evidence="16">CREB-regulated transcription coactivator 1</fullName>
    </recommendedName>
</protein>
<dbReference type="PANTHER" id="PTHR13589:SF15">
    <property type="entry name" value="CREB-REGULATED TRANSCRIPTION COACTIVATOR, ISOFORM B"/>
    <property type="match status" value="1"/>
</dbReference>
<keyword evidence="15" id="KW-1185">Reference proteome</keyword>
<feature type="domain" description="Transducer of regulated CREB activity C-terminal" evidence="13">
    <location>
        <begin position="581"/>
        <end position="620"/>
    </location>
</feature>
<dbReference type="InterPro" id="IPR024786">
    <property type="entry name" value="TORC"/>
</dbReference>
<evidence type="ECO:0000256" key="10">
    <source>
        <dbReference type="SAM" id="MobiDB-lite"/>
    </source>
</evidence>
<gene>
    <name evidence="14" type="ORF">HERILL_LOCUS1042</name>
</gene>
<dbReference type="PANTHER" id="PTHR13589">
    <property type="entry name" value="CREB-REGULATED TRANSCRIPTION COACTIVATOR"/>
    <property type="match status" value="1"/>
</dbReference>
<evidence type="ECO:0000256" key="8">
    <source>
        <dbReference type="ARBA" id="ARBA00023163"/>
    </source>
</evidence>
<dbReference type="GO" id="GO:0005737">
    <property type="term" value="C:cytoplasm"/>
    <property type="evidence" value="ECO:0007669"/>
    <property type="project" value="UniProtKB-SubCell"/>
</dbReference>
<evidence type="ECO:0000259" key="13">
    <source>
        <dbReference type="Pfam" id="PF12886"/>
    </source>
</evidence>
<evidence type="ECO:0000256" key="2">
    <source>
        <dbReference type="ARBA" id="ARBA00004496"/>
    </source>
</evidence>
<feature type="domain" description="Transducer of regulated CREB activity middle" evidence="12">
    <location>
        <begin position="112"/>
        <end position="239"/>
    </location>
</feature>
<dbReference type="EMBL" id="LR899009">
    <property type="protein sequence ID" value="CAD7077720.1"/>
    <property type="molecule type" value="Genomic_DNA"/>
</dbReference>
<feature type="region of interest" description="Disordered" evidence="10">
    <location>
        <begin position="156"/>
        <end position="277"/>
    </location>
</feature>
<keyword evidence="4" id="KW-0963">Cytoplasm</keyword>
<evidence type="ECO:0000313" key="14">
    <source>
        <dbReference type="EMBL" id="CAD7077720.1"/>
    </source>
</evidence>
<organism evidence="14 15">
    <name type="scientific">Hermetia illucens</name>
    <name type="common">Black soldier fly</name>
    <dbReference type="NCBI Taxonomy" id="343691"/>
    <lineage>
        <taxon>Eukaryota</taxon>
        <taxon>Metazoa</taxon>
        <taxon>Ecdysozoa</taxon>
        <taxon>Arthropoda</taxon>
        <taxon>Hexapoda</taxon>
        <taxon>Insecta</taxon>
        <taxon>Pterygota</taxon>
        <taxon>Neoptera</taxon>
        <taxon>Endopterygota</taxon>
        <taxon>Diptera</taxon>
        <taxon>Brachycera</taxon>
        <taxon>Stratiomyomorpha</taxon>
        <taxon>Stratiomyidae</taxon>
        <taxon>Hermetiinae</taxon>
        <taxon>Hermetia</taxon>
    </lineage>
</organism>
<evidence type="ECO:0000256" key="4">
    <source>
        <dbReference type="ARBA" id="ARBA00022490"/>
    </source>
</evidence>
<name>A0A7R8UBI0_HERIL</name>
<keyword evidence="7" id="KW-0010">Activator</keyword>
<evidence type="ECO:0008006" key="16">
    <source>
        <dbReference type="Google" id="ProtNLM"/>
    </source>
</evidence>
<dbReference type="FunCoup" id="A0A7R8UBI0">
    <property type="interactions" value="329"/>
</dbReference>
<dbReference type="Pfam" id="PF12884">
    <property type="entry name" value="TORC_N"/>
    <property type="match status" value="1"/>
</dbReference>
<evidence type="ECO:0000259" key="11">
    <source>
        <dbReference type="Pfam" id="PF12884"/>
    </source>
</evidence>
<accession>A0A7R8UBI0</accession>
<evidence type="ECO:0000259" key="12">
    <source>
        <dbReference type="Pfam" id="PF12885"/>
    </source>
</evidence>
<keyword evidence="6" id="KW-0805">Transcription regulation</keyword>
<keyword evidence="8" id="KW-0804">Transcription</keyword>
<dbReference type="Pfam" id="PF12885">
    <property type="entry name" value="TORC_M"/>
    <property type="match status" value="1"/>
</dbReference>
<proteinExistence type="inferred from homology"/>
<keyword evidence="5" id="KW-0597">Phosphoprotein</keyword>
<feature type="compositionally biased region" description="Polar residues" evidence="10">
    <location>
        <begin position="380"/>
        <end position="389"/>
    </location>
</feature>
<dbReference type="InterPro" id="IPR024784">
    <property type="entry name" value="TORC_M"/>
</dbReference>
<dbReference type="InParanoid" id="A0A7R8UBI0"/>
<comment type="similarity">
    <text evidence="3">Belongs to the TORC family.</text>
</comment>
<feature type="region of interest" description="Disordered" evidence="10">
    <location>
        <begin position="508"/>
        <end position="545"/>
    </location>
</feature>
<dbReference type="Pfam" id="PF12886">
    <property type="entry name" value="TORC_C"/>
    <property type="match status" value="1"/>
</dbReference>
<evidence type="ECO:0000256" key="3">
    <source>
        <dbReference type="ARBA" id="ARBA00007167"/>
    </source>
</evidence>
<dbReference type="GO" id="GO:0005634">
    <property type="term" value="C:nucleus"/>
    <property type="evidence" value="ECO:0007669"/>
    <property type="project" value="UniProtKB-SubCell"/>
</dbReference>
<dbReference type="GO" id="GO:0045944">
    <property type="term" value="P:positive regulation of transcription by RNA polymerase II"/>
    <property type="evidence" value="ECO:0007669"/>
    <property type="project" value="TreeGrafter"/>
</dbReference>
<feature type="compositionally biased region" description="Low complexity" evidence="10">
    <location>
        <begin position="468"/>
        <end position="495"/>
    </location>
</feature>
<evidence type="ECO:0000256" key="9">
    <source>
        <dbReference type="ARBA" id="ARBA00023242"/>
    </source>
</evidence>
<evidence type="ECO:0000256" key="7">
    <source>
        <dbReference type="ARBA" id="ARBA00023159"/>
    </source>
</evidence>